<gene>
    <name evidence="3" type="primary">tdh</name>
    <name evidence="4" type="ORF">R77569_00979</name>
    <name evidence="3" type="ORF">R77591_00634</name>
</gene>
<dbReference type="InterPro" id="IPR002364">
    <property type="entry name" value="Quin_OxRdtase/zeta-crystal_CS"/>
</dbReference>
<dbReference type="GO" id="GO:0008743">
    <property type="term" value="F:L-threonine 3-dehydrogenase activity"/>
    <property type="evidence" value="ECO:0007669"/>
    <property type="project" value="UniProtKB-EC"/>
</dbReference>
<dbReference type="Gene3D" id="3.40.50.720">
    <property type="entry name" value="NAD(P)-binding Rossmann-like Domain"/>
    <property type="match status" value="1"/>
</dbReference>
<dbReference type="AlphaFoldDB" id="A0AAD2AIS1"/>
<evidence type="ECO:0000256" key="1">
    <source>
        <dbReference type="ARBA" id="ARBA00023002"/>
    </source>
</evidence>
<dbReference type="GO" id="GO:0008270">
    <property type="term" value="F:zinc ion binding"/>
    <property type="evidence" value="ECO:0007669"/>
    <property type="project" value="InterPro"/>
</dbReference>
<dbReference type="InterPro" id="IPR036291">
    <property type="entry name" value="NAD(P)-bd_dom_sf"/>
</dbReference>
<reference evidence="3 6" key="1">
    <citation type="submission" date="2023-07" db="EMBL/GenBank/DDBJ databases">
        <authorList>
            <person name="Peeters C."/>
        </authorList>
    </citation>
    <scope>NUCLEOTIDE SEQUENCE</scope>
    <source>
        <strain evidence="4 6">R-77569</strain>
        <strain evidence="3">R-77591</strain>
    </source>
</reference>
<organism evidence="3 5">
    <name type="scientific">Ralstonia mannitolilytica</name>
    <dbReference type="NCBI Taxonomy" id="105219"/>
    <lineage>
        <taxon>Bacteria</taxon>
        <taxon>Pseudomonadati</taxon>
        <taxon>Pseudomonadota</taxon>
        <taxon>Betaproteobacteria</taxon>
        <taxon>Burkholderiales</taxon>
        <taxon>Burkholderiaceae</taxon>
        <taxon>Ralstonia</taxon>
    </lineage>
</organism>
<comment type="caution">
    <text evidence="3">The sequence shown here is derived from an EMBL/GenBank/DDBJ whole genome shotgun (WGS) entry which is preliminary data.</text>
</comment>
<dbReference type="RefSeq" id="WP_104565725.1">
    <property type="nucleotide sequence ID" value="NZ_CATVXE010000002.1"/>
</dbReference>
<dbReference type="Pfam" id="PF08240">
    <property type="entry name" value="ADH_N"/>
    <property type="match status" value="1"/>
</dbReference>
<name>A0AAD2AIS1_9RALS</name>
<dbReference type="EC" id="1.1.1.103" evidence="3"/>
<dbReference type="InterPro" id="IPR020843">
    <property type="entry name" value="ER"/>
</dbReference>
<dbReference type="PANTHER" id="PTHR11695">
    <property type="entry name" value="ALCOHOL DEHYDROGENASE RELATED"/>
    <property type="match status" value="1"/>
</dbReference>
<dbReference type="PANTHER" id="PTHR11695:SF294">
    <property type="entry name" value="RETICULON-4-INTERACTING PROTEIN 1, MITOCHONDRIAL"/>
    <property type="match status" value="1"/>
</dbReference>
<dbReference type="Proteomes" id="UP001190002">
    <property type="component" value="Unassembled WGS sequence"/>
</dbReference>
<dbReference type="InterPro" id="IPR013154">
    <property type="entry name" value="ADH-like_N"/>
</dbReference>
<keyword evidence="6" id="KW-1185">Reference proteome</keyword>
<accession>A0AAD2AIS1</accession>
<evidence type="ECO:0000313" key="5">
    <source>
        <dbReference type="Proteomes" id="UP001190002"/>
    </source>
</evidence>
<sequence>MKAIQVAAYGSPDKLTLAELDDPVPGDNEVLIDVAAASVNPIDWKIVSGAMKAFIPLPLPFTPGVDAAGTVIAVGRNVTALKCGDEVMGFIGIVGAYATRVVVEASRLARKPASLDFTSAAAIPAASLTAWQALHEHGALRAGQSVLIHGAAGGVGSAAVQLARLAGAYVIGTASGANGDYVKSLGATEFIDYRADDFAKRVAGVDLVLDLIGGETQAKSWSVLKPGGTLVSTVAKPDLARAHEAQATGRHFAARSDGPLLENVAALHASGEMRVHIESVFPLFEAGRALDLSRAGHVRGKVVLDATASKTA</sequence>
<proteinExistence type="predicted"/>
<evidence type="ECO:0000313" key="3">
    <source>
        <dbReference type="EMBL" id="CAJ0680033.1"/>
    </source>
</evidence>
<dbReference type="CDD" id="cd05289">
    <property type="entry name" value="MDR_like_2"/>
    <property type="match status" value="1"/>
</dbReference>
<feature type="domain" description="Enoyl reductase (ER)" evidence="2">
    <location>
        <begin position="10"/>
        <end position="304"/>
    </location>
</feature>
<evidence type="ECO:0000259" key="2">
    <source>
        <dbReference type="SMART" id="SM00829"/>
    </source>
</evidence>
<dbReference type="Proteomes" id="UP001190452">
    <property type="component" value="Unassembled WGS sequence"/>
</dbReference>
<dbReference type="Gene3D" id="3.90.180.10">
    <property type="entry name" value="Medium-chain alcohol dehydrogenases, catalytic domain"/>
    <property type="match status" value="1"/>
</dbReference>
<dbReference type="Pfam" id="PF13602">
    <property type="entry name" value="ADH_zinc_N_2"/>
    <property type="match status" value="1"/>
</dbReference>
<dbReference type="SUPFAM" id="SSF51735">
    <property type="entry name" value="NAD(P)-binding Rossmann-fold domains"/>
    <property type="match status" value="1"/>
</dbReference>
<dbReference type="EMBL" id="CAUDKV010000003">
    <property type="protein sequence ID" value="CAJ0856456.1"/>
    <property type="molecule type" value="Genomic_DNA"/>
</dbReference>
<dbReference type="SUPFAM" id="SSF50129">
    <property type="entry name" value="GroES-like"/>
    <property type="match status" value="1"/>
</dbReference>
<dbReference type="InterPro" id="IPR050700">
    <property type="entry name" value="YIM1/Zinc_Alcohol_DH_Fams"/>
</dbReference>
<dbReference type="SMART" id="SM00829">
    <property type="entry name" value="PKS_ER"/>
    <property type="match status" value="1"/>
</dbReference>
<protein>
    <submittedName>
        <fullName evidence="3">L-threonine 3-dehydrogenase</fullName>
        <ecNumber evidence="3">1.1.1.103</ecNumber>
    </submittedName>
</protein>
<keyword evidence="1 3" id="KW-0560">Oxidoreductase</keyword>
<evidence type="ECO:0000313" key="4">
    <source>
        <dbReference type="EMBL" id="CAJ0856456.1"/>
    </source>
</evidence>
<evidence type="ECO:0000313" key="6">
    <source>
        <dbReference type="Proteomes" id="UP001190452"/>
    </source>
</evidence>
<dbReference type="InterPro" id="IPR011032">
    <property type="entry name" value="GroES-like_sf"/>
</dbReference>
<dbReference type="EMBL" id="CATVXE010000002">
    <property type="protein sequence ID" value="CAJ0680033.1"/>
    <property type="molecule type" value="Genomic_DNA"/>
</dbReference>
<dbReference type="PROSITE" id="PS01162">
    <property type="entry name" value="QOR_ZETA_CRYSTAL"/>
    <property type="match status" value="1"/>
</dbReference>